<dbReference type="Pfam" id="PF05128">
    <property type="entry name" value="DUF697"/>
    <property type="match status" value="1"/>
</dbReference>
<evidence type="ECO:0000256" key="4">
    <source>
        <dbReference type="ARBA" id="ARBA00023136"/>
    </source>
</evidence>
<reference evidence="6 7" key="1">
    <citation type="submission" date="2022-11" db="EMBL/GenBank/DDBJ databases">
        <title>Minimal conservation of predation-associated metabolite biosynthetic gene clusters underscores biosynthetic potential of Myxococcota including descriptions for ten novel species: Archangium lansinium sp. nov., Myxococcus landrumus sp. nov., Nannocystis bai.</title>
        <authorList>
            <person name="Ahearne A."/>
            <person name="Stevens C."/>
            <person name="Dowd S."/>
        </authorList>
    </citation>
    <scope>NUCLEOTIDE SEQUENCE [LARGE SCALE GENOMIC DNA]</scope>
    <source>
        <strain evidence="6 7">NCELM</strain>
    </source>
</reference>
<evidence type="ECO:0000313" key="7">
    <source>
        <dbReference type="Proteomes" id="UP001217838"/>
    </source>
</evidence>
<evidence type="ECO:0000256" key="5">
    <source>
        <dbReference type="SAM" id="Phobius"/>
    </source>
</evidence>
<evidence type="ECO:0000256" key="2">
    <source>
        <dbReference type="ARBA" id="ARBA00022692"/>
    </source>
</evidence>
<feature type="transmembrane region" description="Helical" evidence="5">
    <location>
        <begin position="158"/>
        <end position="179"/>
    </location>
</feature>
<accession>A0ABT5BK76</accession>
<feature type="transmembrane region" description="Helical" evidence="5">
    <location>
        <begin position="131"/>
        <end position="152"/>
    </location>
</feature>
<evidence type="ECO:0000313" key="6">
    <source>
        <dbReference type="EMBL" id="MDC0674555.1"/>
    </source>
</evidence>
<keyword evidence="4 5" id="KW-0472">Membrane</keyword>
<dbReference type="RefSeq" id="WP_272008908.1">
    <property type="nucleotide sequence ID" value="NZ_JAQNDN010000024.1"/>
</dbReference>
<organism evidence="6 7">
    <name type="scientific">Nannocystis radixulma</name>
    <dbReference type="NCBI Taxonomy" id="2995305"/>
    <lineage>
        <taxon>Bacteria</taxon>
        <taxon>Pseudomonadati</taxon>
        <taxon>Myxococcota</taxon>
        <taxon>Polyangia</taxon>
        <taxon>Nannocystales</taxon>
        <taxon>Nannocystaceae</taxon>
        <taxon>Nannocystis</taxon>
    </lineage>
</organism>
<dbReference type="InterPro" id="IPR021147">
    <property type="entry name" value="DUF697"/>
</dbReference>
<protein>
    <submittedName>
        <fullName evidence="6">DUF697 domain-containing protein</fullName>
    </submittedName>
</protein>
<sequence length="234" mass="24742">MIDESSRRATALGVSVHACQTGPERAPGPESRTVRSTENDAMTLTLGLKHSEVLSMASETTQAKELVTDPETRLLQADAIIHRNVLWALGAGAVPIPIADVLAVSAVQVKLLKELSALYGIAFREELVKKLVGSLLVGIGGVGVGAALGMSLAKLIPVVGQALGIISVPVASGAFTHAIGRVFVMHFESGGTFLDFDPHRMREHFRREFEGAKEKVAELRNRPGAPNVSPQGPA</sequence>
<name>A0ABT5BK76_9BACT</name>
<proteinExistence type="predicted"/>
<evidence type="ECO:0000256" key="1">
    <source>
        <dbReference type="ARBA" id="ARBA00004141"/>
    </source>
</evidence>
<dbReference type="Proteomes" id="UP001217838">
    <property type="component" value="Unassembled WGS sequence"/>
</dbReference>
<keyword evidence="3 5" id="KW-1133">Transmembrane helix</keyword>
<gene>
    <name evidence="6" type="ORF">POL58_42805</name>
</gene>
<evidence type="ECO:0000256" key="3">
    <source>
        <dbReference type="ARBA" id="ARBA00022989"/>
    </source>
</evidence>
<keyword evidence="7" id="KW-1185">Reference proteome</keyword>
<comment type="caution">
    <text evidence="6">The sequence shown here is derived from an EMBL/GenBank/DDBJ whole genome shotgun (WGS) entry which is preliminary data.</text>
</comment>
<comment type="subcellular location">
    <subcellularLocation>
        <location evidence="1">Membrane</location>
        <topology evidence="1">Multi-pass membrane protein</topology>
    </subcellularLocation>
</comment>
<dbReference type="EMBL" id="JAQNDN010000024">
    <property type="protein sequence ID" value="MDC0674555.1"/>
    <property type="molecule type" value="Genomic_DNA"/>
</dbReference>
<keyword evidence="2 5" id="KW-0812">Transmembrane</keyword>